<gene>
    <name evidence="2" type="ORF">RNJ44_04240</name>
</gene>
<name>A0ABR4NUB2_9SACH</name>
<keyword evidence="3" id="KW-1185">Reference proteome</keyword>
<accession>A0ABR4NUB2</accession>
<protein>
    <submittedName>
        <fullName evidence="2">Cytochrome c lysine N-methyltransferase 1</fullName>
    </submittedName>
</protein>
<dbReference type="Gene3D" id="3.90.1410.10">
    <property type="entry name" value="set domain protein methyltransferase, domain 1"/>
    <property type="match status" value="1"/>
</dbReference>
<comment type="caution">
    <text evidence="2">The sequence shown here is derived from an EMBL/GenBank/DDBJ whole genome shotgun (WGS) entry which is preliminary data.</text>
</comment>
<dbReference type="EMBL" id="JBEVYD010000005">
    <property type="protein sequence ID" value="KAL3232324.1"/>
    <property type="molecule type" value="Genomic_DNA"/>
</dbReference>
<proteinExistence type="predicted"/>
<dbReference type="InterPro" id="IPR001214">
    <property type="entry name" value="SET_dom"/>
</dbReference>
<evidence type="ECO:0000313" key="3">
    <source>
        <dbReference type="Proteomes" id="UP001623330"/>
    </source>
</evidence>
<organism evidence="2 3">
    <name type="scientific">Nakaseomyces bracarensis</name>
    <dbReference type="NCBI Taxonomy" id="273131"/>
    <lineage>
        <taxon>Eukaryota</taxon>
        <taxon>Fungi</taxon>
        <taxon>Dikarya</taxon>
        <taxon>Ascomycota</taxon>
        <taxon>Saccharomycotina</taxon>
        <taxon>Saccharomycetes</taxon>
        <taxon>Saccharomycetales</taxon>
        <taxon>Saccharomycetaceae</taxon>
        <taxon>Nakaseomyces</taxon>
    </lineage>
</organism>
<dbReference type="InterPro" id="IPR046341">
    <property type="entry name" value="SET_dom_sf"/>
</dbReference>
<dbReference type="SUPFAM" id="SSF82199">
    <property type="entry name" value="SET domain"/>
    <property type="match status" value="1"/>
</dbReference>
<dbReference type="Proteomes" id="UP001623330">
    <property type="component" value="Unassembled WGS sequence"/>
</dbReference>
<sequence length="528" mass="60793">MLVDGVEVLEDDYGGYGVFIAEPRLLQERCKSRAGDRAVKEGRLEVLRVSQVYDIKRLLAMMDSEGTNGKFFKTIINVSLEQLSQLSETCILVFFVLVIHLMDIEGYNVPKDFSEYISTVLVKTTVGNASNCVDSLLESYGHVILFHDLENNLEILHDTATRNIPFTKHYSKKLLTQLYSAIVSRVLEIPQITDGDNGDDSFEVTPSLVPMLDYVNHGDERKRNAFYDVDRATGDIVLYLDLTRIDLQKVSSKNEILISYTDVEDSMGIITKYGFDPANDLGSTATKIFSCPFYKKYLETKPNTQGLNVRNFYRWLCVLPTIQFLRDPEGHWLINNALDEFMRLLLPFVCDPGTGEGYWEYSDSPEVKERFMEYFEEYDPLDERITYDMVRQQFKWYESSNNDFMPFPPCVWSIKQNFTSGKSISVMEQEDYVITILKENNDIYNSTIRSFESYLKEYIKNRKVALHSLTTSKDSALSQIANRELKTLSAILIRMESGKSIYINSDEPEYKLLPVVPSRNIEEPPEYA</sequence>
<dbReference type="PROSITE" id="PS50280">
    <property type="entry name" value="SET"/>
    <property type="match status" value="1"/>
</dbReference>
<evidence type="ECO:0000259" key="1">
    <source>
        <dbReference type="PROSITE" id="PS50280"/>
    </source>
</evidence>
<evidence type="ECO:0000313" key="2">
    <source>
        <dbReference type="EMBL" id="KAL3232324.1"/>
    </source>
</evidence>
<feature type="domain" description="SET" evidence="1">
    <location>
        <begin position="4"/>
        <end position="261"/>
    </location>
</feature>
<reference evidence="2 3" key="1">
    <citation type="submission" date="2024-05" db="EMBL/GenBank/DDBJ databases">
        <title>Long read based assembly of the Candida bracarensis genome reveals expanded adhesin content.</title>
        <authorList>
            <person name="Marcet-Houben M."/>
            <person name="Ksiezopolska E."/>
            <person name="Gabaldon T."/>
        </authorList>
    </citation>
    <scope>NUCLEOTIDE SEQUENCE [LARGE SCALE GENOMIC DNA]</scope>
    <source>
        <strain evidence="2 3">CBM6</strain>
    </source>
</reference>